<dbReference type="EMBL" id="LVVM01002428">
    <property type="protein sequence ID" value="OJA16694.1"/>
    <property type="molecule type" value="Genomic_DNA"/>
</dbReference>
<reference evidence="2 3" key="1">
    <citation type="submission" date="2016-03" db="EMBL/GenBank/DDBJ databases">
        <title>Comparative genomics of the ectomycorrhizal sister species Rhizopogon vinicolor and Rhizopogon vesiculosus (Basidiomycota: Boletales) reveals a divergence of the mating type B locus.</title>
        <authorList>
            <person name="Mujic A.B."/>
            <person name="Kuo A."/>
            <person name="Tritt A."/>
            <person name="Lipzen A."/>
            <person name="Chen C."/>
            <person name="Johnson J."/>
            <person name="Sharma A."/>
            <person name="Barry K."/>
            <person name="Grigoriev I.V."/>
            <person name="Spatafora J.W."/>
        </authorList>
    </citation>
    <scope>NUCLEOTIDE SEQUENCE [LARGE SCALE GENOMIC DNA]</scope>
    <source>
        <strain evidence="2 3">AM-OR11-056</strain>
    </source>
</reference>
<protein>
    <submittedName>
        <fullName evidence="2">Uncharacterized protein</fullName>
    </submittedName>
</protein>
<keyword evidence="3" id="KW-1185">Reference proteome</keyword>
<feature type="region of interest" description="Disordered" evidence="1">
    <location>
        <begin position="1"/>
        <end position="116"/>
    </location>
</feature>
<organism evidence="2 3">
    <name type="scientific">Rhizopogon vesiculosus</name>
    <dbReference type="NCBI Taxonomy" id="180088"/>
    <lineage>
        <taxon>Eukaryota</taxon>
        <taxon>Fungi</taxon>
        <taxon>Dikarya</taxon>
        <taxon>Basidiomycota</taxon>
        <taxon>Agaricomycotina</taxon>
        <taxon>Agaricomycetes</taxon>
        <taxon>Agaricomycetidae</taxon>
        <taxon>Boletales</taxon>
        <taxon>Suillineae</taxon>
        <taxon>Rhizopogonaceae</taxon>
        <taxon>Rhizopogon</taxon>
    </lineage>
</organism>
<evidence type="ECO:0000313" key="2">
    <source>
        <dbReference type="EMBL" id="OJA16694.1"/>
    </source>
</evidence>
<accession>A0A1J8Q4X2</accession>
<feature type="compositionally biased region" description="Basic and acidic residues" evidence="1">
    <location>
        <begin position="33"/>
        <end position="47"/>
    </location>
</feature>
<evidence type="ECO:0000256" key="1">
    <source>
        <dbReference type="SAM" id="MobiDB-lite"/>
    </source>
</evidence>
<proteinExistence type="predicted"/>
<feature type="compositionally biased region" description="Pro residues" evidence="1">
    <location>
        <begin position="82"/>
        <end position="94"/>
    </location>
</feature>
<dbReference type="Proteomes" id="UP000183567">
    <property type="component" value="Unassembled WGS sequence"/>
</dbReference>
<gene>
    <name evidence="2" type="ORF">AZE42_12893</name>
</gene>
<sequence>TPTHSLPLPNHPTPSLLAPRTPEAPYYIPPASDHTDSDNESTSKESDSEADDESSSDESMDHGGSNGTPAAPVVSHVDPDPPRTPSPPTAPEPNPRASSPIGIGARLPRRNRTKPREWWKLSSAQLDLDIDDDIEDADLAYEIAFSTGPSAELLSYSEAL</sequence>
<name>A0A1J8Q4X2_9AGAM</name>
<feature type="non-terminal residue" evidence="2">
    <location>
        <position position="1"/>
    </location>
</feature>
<feature type="non-terminal residue" evidence="2">
    <location>
        <position position="160"/>
    </location>
</feature>
<evidence type="ECO:0000313" key="3">
    <source>
        <dbReference type="Proteomes" id="UP000183567"/>
    </source>
</evidence>
<comment type="caution">
    <text evidence="2">The sequence shown here is derived from an EMBL/GenBank/DDBJ whole genome shotgun (WGS) entry which is preliminary data.</text>
</comment>
<dbReference type="AlphaFoldDB" id="A0A1J8Q4X2"/>
<feature type="compositionally biased region" description="Acidic residues" evidence="1">
    <location>
        <begin position="48"/>
        <end position="58"/>
    </location>
</feature>